<feature type="domain" description="NAD(P)-binding" evidence="3">
    <location>
        <begin position="13"/>
        <end position="176"/>
    </location>
</feature>
<dbReference type="STRING" id="576137.A0A1L7XEV5"/>
<keyword evidence="5" id="KW-1185">Reference proteome</keyword>
<dbReference type="PANTHER" id="PTHR43355">
    <property type="entry name" value="FLAVIN REDUCTASE (NADPH)"/>
    <property type="match status" value="1"/>
</dbReference>
<dbReference type="OrthoDB" id="10254221at2759"/>
<protein>
    <recommendedName>
        <fullName evidence="3">NAD(P)-binding domain-containing protein</fullName>
    </recommendedName>
</protein>
<comment type="similarity">
    <text evidence="1">Belongs to the avfA family.</text>
</comment>
<dbReference type="Gene3D" id="3.40.50.720">
    <property type="entry name" value="NAD(P)-binding Rossmann-like Domain"/>
    <property type="match status" value="1"/>
</dbReference>
<dbReference type="PANTHER" id="PTHR43355:SF2">
    <property type="entry name" value="FLAVIN REDUCTASE (NADPH)"/>
    <property type="match status" value="1"/>
</dbReference>
<keyword evidence="2" id="KW-1133">Transmembrane helix</keyword>
<evidence type="ECO:0000256" key="2">
    <source>
        <dbReference type="SAM" id="Phobius"/>
    </source>
</evidence>
<proteinExistence type="inferred from homology"/>
<gene>
    <name evidence="4" type="ORF">PAC_13451</name>
</gene>
<dbReference type="InterPro" id="IPR051606">
    <property type="entry name" value="Polyketide_Oxido-like"/>
</dbReference>
<dbReference type="GO" id="GO:0042602">
    <property type="term" value="F:riboflavin reductase (NADPH) activity"/>
    <property type="evidence" value="ECO:0007669"/>
    <property type="project" value="TreeGrafter"/>
</dbReference>
<keyword evidence="2" id="KW-0472">Membrane</keyword>
<name>A0A1L7XEV5_9HELO</name>
<feature type="transmembrane region" description="Helical" evidence="2">
    <location>
        <begin position="7"/>
        <end position="27"/>
    </location>
</feature>
<dbReference type="Pfam" id="PF13460">
    <property type="entry name" value="NAD_binding_10"/>
    <property type="match status" value="1"/>
</dbReference>
<dbReference type="Proteomes" id="UP000184330">
    <property type="component" value="Unassembled WGS sequence"/>
</dbReference>
<evidence type="ECO:0000313" key="5">
    <source>
        <dbReference type="Proteomes" id="UP000184330"/>
    </source>
</evidence>
<evidence type="ECO:0000313" key="4">
    <source>
        <dbReference type="EMBL" id="CZR63554.1"/>
    </source>
</evidence>
<dbReference type="InterPro" id="IPR036291">
    <property type="entry name" value="NAD(P)-bd_dom_sf"/>
</dbReference>
<evidence type="ECO:0000259" key="3">
    <source>
        <dbReference type="Pfam" id="PF13460"/>
    </source>
</evidence>
<dbReference type="AlphaFoldDB" id="A0A1L7XEV5"/>
<reference evidence="4 5" key="1">
    <citation type="submission" date="2016-03" db="EMBL/GenBank/DDBJ databases">
        <authorList>
            <person name="Ploux O."/>
        </authorList>
    </citation>
    <scope>NUCLEOTIDE SEQUENCE [LARGE SCALE GENOMIC DNA]</scope>
    <source>
        <strain evidence="4 5">UAMH 11012</strain>
    </source>
</reference>
<dbReference type="SUPFAM" id="SSF51735">
    <property type="entry name" value="NAD(P)-binding Rossmann-fold domains"/>
    <property type="match status" value="1"/>
</dbReference>
<evidence type="ECO:0000256" key="1">
    <source>
        <dbReference type="ARBA" id="ARBA00038376"/>
    </source>
</evidence>
<sequence>MQLETKYHILLLGGSGICGLIFTRAALEQGHTLTLYVRTPSKIPEDLSSNTRLSIIQGELGDEEGLKKAAACGANVFISFAGPTLGRREGTPITNALKILYPALLSAGTFKRVLILSTASYSAPEDTSSLKWWVAINMYIKVIGGDTYTEIRGMAEETVSLGEKIPWTLFRVPLLRGEELDEHWNEGEMAVEACYVGDKKGRDGLFLDRGRLARWVLGELDEGKWVGCSPLISNA</sequence>
<organism evidence="4 5">
    <name type="scientific">Phialocephala subalpina</name>
    <dbReference type="NCBI Taxonomy" id="576137"/>
    <lineage>
        <taxon>Eukaryota</taxon>
        <taxon>Fungi</taxon>
        <taxon>Dikarya</taxon>
        <taxon>Ascomycota</taxon>
        <taxon>Pezizomycotina</taxon>
        <taxon>Leotiomycetes</taxon>
        <taxon>Helotiales</taxon>
        <taxon>Mollisiaceae</taxon>
        <taxon>Phialocephala</taxon>
        <taxon>Phialocephala fortinii species complex</taxon>
    </lineage>
</organism>
<accession>A0A1L7XEV5</accession>
<dbReference type="EMBL" id="FJOG01000024">
    <property type="protein sequence ID" value="CZR63554.1"/>
    <property type="molecule type" value="Genomic_DNA"/>
</dbReference>
<keyword evidence="2" id="KW-0812">Transmembrane</keyword>
<dbReference type="GO" id="GO:0004074">
    <property type="term" value="F:biliverdin reductase [NAD(P)H] activity"/>
    <property type="evidence" value="ECO:0007669"/>
    <property type="project" value="TreeGrafter"/>
</dbReference>
<dbReference type="InterPro" id="IPR016040">
    <property type="entry name" value="NAD(P)-bd_dom"/>
</dbReference>